<feature type="non-terminal residue" evidence="7">
    <location>
        <position position="211"/>
    </location>
</feature>
<dbReference type="PANTHER" id="PTHR12953:SF0">
    <property type="entry name" value="SUN DOMAIN-CONTAINING OSSIFICATION FACTOR"/>
    <property type="match status" value="1"/>
</dbReference>
<keyword evidence="2" id="KW-0812">Transmembrane</keyword>
<keyword evidence="8" id="KW-1185">Reference proteome</keyword>
<keyword evidence="3" id="KW-1133">Transmembrane helix</keyword>
<proteinExistence type="predicted"/>
<sequence length="211" mass="24228">MGRKYNKPLTISCIYILTFAFQIAAHKSLYTSPKNQDPQVFPQSHLMPFDEWRKITLEREGQTLDSTPRARPRMRSSSFSESYLGDELGEGGEQPPPVYEEHLKYPYQQQKQEEKVVPIPSPGENKFQQTLYFPEMTAKLSKERFNYASFDCAALILTSNPEAKGASAILVESKDQYMLNKCEAEKYFVVEFCDDILVDTVALANYEFFSS</sequence>
<accession>A0ABR2VKC4</accession>
<protein>
    <recommendedName>
        <fullName evidence="6">SUN domain-containing protein</fullName>
    </recommendedName>
</protein>
<feature type="region of interest" description="Disordered" evidence="5">
    <location>
        <begin position="60"/>
        <end position="99"/>
    </location>
</feature>
<dbReference type="PROSITE" id="PS51469">
    <property type="entry name" value="SUN"/>
    <property type="match status" value="1"/>
</dbReference>
<dbReference type="Pfam" id="PF07738">
    <property type="entry name" value="Sad1_UNC"/>
    <property type="match status" value="1"/>
</dbReference>
<organism evidence="7 8">
    <name type="scientific">Basidiobolus ranarum</name>
    <dbReference type="NCBI Taxonomy" id="34480"/>
    <lineage>
        <taxon>Eukaryota</taxon>
        <taxon>Fungi</taxon>
        <taxon>Fungi incertae sedis</taxon>
        <taxon>Zoopagomycota</taxon>
        <taxon>Entomophthoromycotina</taxon>
        <taxon>Basidiobolomycetes</taxon>
        <taxon>Basidiobolales</taxon>
        <taxon>Basidiobolaceae</taxon>
        <taxon>Basidiobolus</taxon>
    </lineage>
</organism>
<comment type="subcellular location">
    <subcellularLocation>
        <location evidence="1">Endomembrane system</location>
    </subcellularLocation>
</comment>
<evidence type="ECO:0000256" key="2">
    <source>
        <dbReference type="ARBA" id="ARBA00022692"/>
    </source>
</evidence>
<evidence type="ECO:0000256" key="1">
    <source>
        <dbReference type="ARBA" id="ARBA00004308"/>
    </source>
</evidence>
<evidence type="ECO:0000256" key="3">
    <source>
        <dbReference type="ARBA" id="ARBA00022989"/>
    </source>
</evidence>
<keyword evidence="4" id="KW-0472">Membrane</keyword>
<dbReference type="EMBL" id="JASJQH010010652">
    <property type="protein sequence ID" value="KAK9670802.1"/>
    <property type="molecule type" value="Genomic_DNA"/>
</dbReference>
<feature type="domain" description="SUN" evidence="6">
    <location>
        <begin position="124"/>
        <end position="211"/>
    </location>
</feature>
<dbReference type="InterPro" id="IPR012919">
    <property type="entry name" value="SUN_dom"/>
</dbReference>
<gene>
    <name evidence="7" type="ORF">K7432_017440</name>
</gene>
<dbReference type="InterPro" id="IPR045120">
    <property type="entry name" value="Suco/Slp1-like"/>
</dbReference>
<dbReference type="Proteomes" id="UP001479436">
    <property type="component" value="Unassembled WGS sequence"/>
</dbReference>
<evidence type="ECO:0000259" key="6">
    <source>
        <dbReference type="PROSITE" id="PS51469"/>
    </source>
</evidence>
<dbReference type="PANTHER" id="PTHR12953">
    <property type="entry name" value="MEMBRANE PROTEIN CH1 RELATED"/>
    <property type="match status" value="1"/>
</dbReference>
<evidence type="ECO:0000313" key="8">
    <source>
        <dbReference type="Proteomes" id="UP001479436"/>
    </source>
</evidence>
<evidence type="ECO:0000256" key="4">
    <source>
        <dbReference type="ARBA" id="ARBA00023136"/>
    </source>
</evidence>
<evidence type="ECO:0000313" key="7">
    <source>
        <dbReference type="EMBL" id="KAK9670802.1"/>
    </source>
</evidence>
<evidence type="ECO:0000256" key="5">
    <source>
        <dbReference type="SAM" id="MobiDB-lite"/>
    </source>
</evidence>
<reference evidence="7 8" key="1">
    <citation type="submission" date="2023-04" db="EMBL/GenBank/DDBJ databases">
        <title>Genome of Basidiobolus ranarum AG-B5.</title>
        <authorList>
            <person name="Stajich J.E."/>
            <person name="Carter-House D."/>
            <person name="Gryganskyi A."/>
        </authorList>
    </citation>
    <scope>NUCLEOTIDE SEQUENCE [LARGE SCALE GENOMIC DNA]</scope>
    <source>
        <strain evidence="7 8">AG-B5</strain>
    </source>
</reference>
<name>A0ABR2VKC4_9FUNG</name>
<comment type="caution">
    <text evidence="7">The sequence shown here is derived from an EMBL/GenBank/DDBJ whole genome shotgun (WGS) entry which is preliminary data.</text>
</comment>